<keyword evidence="2" id="KW-1185">Reference proteome</keyword>
<evidence type="ECO:0000313" key="1">
    <source>
        <dbReference type="EMBL" id="KAB2621962.1"/>
    </source>
</evidence>
<comment type="caution">
    <text evidence="1">The sequence shown here is derived from an EMBL/GenBank/DDBJ whole genome shotgun (WGS) entry which is preliminary data.</text>
</comment>
<dbReference type="Proteomes" id="UP000327157">
    <property type="component" value="Chromosome 4"/>
</dbReference>
<sequence>MKIRLFLVRLDETRTTDHFPFILRFRLEHGRLESASISQPQTQFWADKLRPFSGHYLATILPKNEFDGCSSTTCNPDQVDPNTRTPQR</sequence>
<proteinExistence type="predicted"/>
<reference evidence="1 2" key="3">
    <citation type="submission" date="2019-11" db="EMBL/GenBank/DDBJ databases">
        <title>A de novo genome assembly of a pear dwarfing rootstock.</title>
        <authorList>
            <person name="Wang F."/>
            <person name="Wang J."/>
            <person name="Li S."/>
            <person name="Zhang Y."/>
            <person name="Fang M."/>
            <person name="Ma L."/>
            <person name="Zhao Y."/>
            <person name="Jiang S."/>
        </authorList>
    </citation>
    <scope>NUCLEOTIDE SEQUENCE [LARGE SCALE GENOMIC DNA]</scope>
    <source>
        <strain evidence="1">S2</strain>
        <tissue evidence="1">Leaf</tissue>
    </source>
</reference>
<evidence type="ECO:0000313" key="2">
    <source>
        <dbReference type="Proteomes" id="UP000327157"/>
    </source>
</evidence>
<reference evidence="2" key="2">
    <citation type="submission" date="2019-10" db="EMBL/GenBank/DDBJ databases">
        <title>A de novo genome assembly of a pear dwarfing rootstock.</title>
        <authorList>
            <person name="Wang F."/>
            <person name="Wang J."/>
            <person name="Li S."/>
            <person name="Zhang Y."/>
            <person name="Fang M."/>
            <person name="Ma L."/>
            <person name="Zhao Y."/>
            <person name="Jiang S."/>
        </authorList>
    </citation>
    <scope>NUCLEOTIDE SEQUENCE [LARGE SCALE GENOMIC DNA]</scope>
</reference>
<dbReference type="EMBL" id="SMOL01000231">
    <property type="protein sequence ID" value="KAB2621962.1"/>
    <property type="molecule type" value="Genomic_DNA"/>
</dbReference>
<protein>
    <submittedName>
        <fullName evidence="1">Calcium-transporting ATPase 12</fullName>
    </submittedName>
</protein>
<reference evidence="1 2" key="1">
    <citation type="submission" date="2019-09" db="EMBL/GenBank/DDBJ databases">
        <authorList>
            <person name="Ou C."/>
        </authorList>
    </citation>
    <scope>NUCLEOTIDE SEQUENCE [LARGE SCALE GENOMIC DNA]</scope>
    <source>
        <strain evidence="1">S2</strain>
        <tissue evidence="1">Leaf</tissue>
    </source>
</reference>
<gene>
    <name evidence="1" type="ORF">D8674_024144</name>
</gene>
<name>A0A5N5H770_9ROSA</name>
<organism evidence="1 2">
    <name type="scientific">Pyrus ussuriensis x Pyrus communis</name>
    <dbReference type="NCBI Taxonomy" id="2448454"/>
    <lineage>
        <taxon>Eukaryota</taxon>
        <taxon>Viridiplantae</taxon>
        <taxon>Streptophyta</taxon>
        <taxon>Embryophyta</taxon>
        <taxon>Tracheophyta</taxon>
        <taxon>Spermatophyta</taxon>
        <taxon>Magnoliopsida</taxon>
        <taxon>eudicotyledons</taxon>
        <taxon>Gunneridae</taxon>
        <taxon>Pentapetalae</taxon>
        <taxon>rosids</taxon>
        <taxon>fabids</taxon>
        <taxon>Rosales</taxon>
        <taxon>Rosaceae</taxon>
        <taxon>Amygdaloideae</taxon>
        <taxon>Maleae</taxon>
        <taxon>Pyrus</taxon>
    </lineage>
</organism>
<accession>A0A5N5H770</accession>
<dbReference type="AlphaFoldDB" id="A0A5N5H770"/>